<protein>
    <recommendedName>
        <fullName evidence="5">Meckelin</fullName>
    </recommendedName>
</protein>
<proteinExistence type="predicted"/>
<evidence type="ECO:0000256" key="1">
    <source>
        <dbReference type="SAM" id="Phobius"/>
    </source>
</evidence>
<reference evidence="3" key="1">
    <citation type="submission" date="2021-05" db="EMBL/GenBank/DDBJ databases">
        <title>The genome of the haptophyte Pavlova lutheri (Diacronema luteri, Pavlovales) - a model for lipid biosynthesis in eukaryotic algae.</title>
        <authorList>
            <person name="Hulatt C.J."/>
            <person name="Posewitz M.C."/>
        </authorList>
    </citation>
    <scope>NUCLEOTIDE SEQUENCE</scope>
    <source>
        <strain evidence="3">NIVA-4/92</strain>
    </source>
</reference>
<feature type="transmembrane region" description="Helical" evidence="1">
    <location>
        <begin position="689"/>
        <end position="710"/>
    </location>
</feature>
<evidence type="ECO:0000313" key="4">
    <source>
        <dbReference type="Proteomes" id="UP000751190"/>
    </source>
</evidence>
<keyword evidence="2" id="KW-0732">Signal</keyword>
<dbReference type="Pfam" id="PF09773">
    <property type="entry name" value="Meckelin"/>
    <property type="match status" value="2"/>
</dbReference>
<organism evidence="3 4">
    <name type="scientific">Diacronema lutheri</name>
    <name type="common">Unicellular marine alga</name>
    <name type="synonym">Monochrysis lutheri</name>
    <dbReference type="NCBI Taxonomy" id="2081491"/>
    <lineage>
        <taxon>Eukaryota</taxon>
        <taxon>Haptista</taxon>
        <taxon>Haptophyta</taxon>
        <taxon>Pavlovophyceae</taxon>
        <taxon>Pavlovales</taxon>
        <taxon>Pavlovaceae</taxon>
        <taxon>Diacronema</taxon>
    </lineage>
</organism>
<evidence type="ECO:0000313" key="3">
    <source>
        <dbReference type="EMBL" id="KAG8468779.1"/>
    </source>
</evidence>
<feature type="transmembrane region" description="Helical" evidence="1">
    <location>
        <begin position="844"/>
        <end position="869"/>
    </location>
</feature>
<keyword evidence="4" id="KW-1185">Reference proteome</keyword>
<evidence type="ECO:0000256" key="2">
    <source>
        <dbReference type="SAM" id="SignalP"/>
    </source>
</evidence>
<dbReference type="Proteomes" id="UP000751190">
    <property type="component" value="Unassembled WGS sequence"/>
</dbReference>
<keyword evidence="1" id="KW-0812">Transmembrane</keyword>
<dbReference type="InterPro" id="IPR009030">
    <property type="entry name" value="Growth_fac_rcpt_cys_sf"/>
</dbReference>
<feature type="transmembrane region" description="Helical" evidence="1">
    <location>
        <begin position="641"/>
        <end position="668"/>
    </location>
</feature>
<sequence>MPATNGRPRLSIALLALCARRGAGVDPIVTAKCGASQYFDIDSLLCTGCPSGQRPHPSGFACECTADSVAASAEAVYDAGTDTDAHCVACAAGLVPARALAHAALGGSCLPCGEDVEPFADVELVTVNGSAALGPITITCPNATVSEPTLGACTALDTPDERCPAATSDDFAQCACPAGYVVSETFSTGALLSAKRCVPCAPNAAPSPTDPSRCEPCDDERMIFDGVECACPAGWARESHDSPVLWGRRASCVLSAARDKARDSADASVASRITYTALVAGTLPPGSAATETVDSASLAQIFLPAAAACIAAVTSGRPDPADGGRSPCQAVANLCVLHDYAQSSPACALYRAAQELAPSGGLHGEGEWRARLPWLYYAEARTALTDRSLDLRVAVATGTASASRLPSSIRLVLNSYSLNGTWLGLTNVTTELQICAGSAAELASYQRVGTSLRSSCELDIARDLAALAPLLGSGRAEGAPSSGAELPPAAAAASAAAQLRGAFHELYIRDAAGALFPVPVRVINYPGGVNDNAAQSRRTALQLPSVLDPSTDDDVLTRRFFLVDALSGIRATSSAGSLPAIVRFAARVSLQLRVSETDPSQMLPPVLTVAYADARVGGDGSAVETVSASFEVAYSMELAQYWNAVTILIVFACVLTLVGWLIASFAWMRRNQRAVLDGEFAINALVHAVNMYADIFFWLIVALCAHWYVFFKGQTDAFLMLPDEATLGPISLMLALALMGKAVGVLALVVKQSRADIFLIDWETAHGTLVGKAGEAAEEAPISIWRSILVANELNELQTMRLTRPSLSIILVLACMVGLDFERFGKAVPGDASGDVSRVQTHTLLRFAVATFVWAVVMCGQAALLKLIYIPYVEDKVGQLVDLLSVANISVLMLPEPMCGYYLHGRSVHAHADTDMLELNRQLRAEEDGLSSQRGLSAASDVQTFQVHLTPRMRELYDHKFLYAALAQAAPNANGPDAPVRRRMRGASGAANVPLTGISIERARRAGDGFRSNPEGAVARYVEMNSLLREFIDGTLAGHEFSIREKTYFERLLRLPPDMSFARDSIFLFDSSGAWTRAMLYGHEYDLVLLEVLVYTVVDWSLRSSFLAGAIAYLTWLAVERLRAYLGQSNLAKKTLIDDRFLI</sequence>
<dbReference type="PANTHER" id="PTHR21274:SF0">
    <property type="entry name" value="MECKELIN"/>
    <property type="match status" value="1"/>
</dbReference>
<dbReference type="OrthoDB" id="419138at2759"/>
<comment type="caution">
    <text evidence="3">The sequence shown here is derived from an EMBL/GenBank/DDBJ whole genome shotgun (WGS) entry which is preliminary data.</text>
</comment>
<dbReference type="SUPFAM" id="SSF57184">
    <property type="entry name" value="Growth factor receptor domain"/>
    <property type="match status" value="1"/>
</dbReference>
<dbReference type="OMA" id="YITENKG"/>
<accession>A0A8J5XR06</accession>
<feature type="chain" id="PRO_5035145159" description="Meckelin" evidence="2">
    <location>
        <begin position="25"/>
        <end position="1143"/>
    </location>
</feature>
<keyword evidence="1" id="KW-1133">Transmembrane helix</keyword>
<dbReference type="InterPro" id="IPR019170">
    <property type="entry name" value="Meckelin"/>
</dbReference>
<feature type="transmembrane region" description="Helical" evidence="1">
    <location>
        <begin position="730"/>
        <end position="750"/>
    </location>
</feature>
<keyword evidence="1" id="KW-0472">Membrane</keyword>
<name>A0A8J5XR06_DIALT</name>
<gene>
    <name evidence="3" type="ORF">KFE25_007297</name>
</gene>
<dbReference type="GO" id="GO:0060271">
    <property type="term" value="P:cilium assembly"/>
    <property type="evidence" value="ECO:0007669"/>
    <property type="project" value="InterPro"/>
</dbReference>
<evidence type="ECO:0008006" key="5">
    <source>
        <dbReference type="Google" id="ProtNLM"/>
    </source>
</evidence>
<dbReference type="PANTHER" id="PTHR21274">
    <property type="entry name" value="MECKELIN"/>
    <property type="match status" value="1"/>
</dbReference>
<feature type="signal peptide" evidence="2">
    <location>
        <begin position="1"/>
        <end position="24"/>
    </location>
</feature>
<dbReference type="GO" id="GO:0036038">
    <property type="term" value="C:MKS complex"/>
    <property type="evidence" value="ECO:0007669"/>
    <property type="project" value="InterPro"/>
</dbReference>
<dbReference type="AlphaFoldDB" id="A0A8J5XR06"/>
<dbReference type="EMBL" id="JAGTXO010000003">
    <property type="protein sequence ID" value="KAG8468779.1"/>
    <property type="molecule type" value="Genomic_DNA"/>
</dbReference>